<comment type="caution">
    <text evidence="2">The sequence shown here is derived from an EMBL/GenBank/DDBJ whole genome shotgun (WGS) entry which is preliminary data.</text>
</comment>
<name>A0AAN8XAH0_HALRR</name>
<gene>
    <name evidence="2" type="ORF">SK128_017216</name>
</gene>
<dbReference type="AlphaFoldDB" id="A0AAN8XAH0"/>
<dbReference type="InterPro" id="IPR006573">
    <property type="entry name" value="NHR_dom"/>
</dbReference>
<dbReference type="Gene3D" id="2.60.120.920">
    <property type="match status" value="1"/>
</dbReference>
<organism evidence="2 3">
    <name type="scientific">Halocaridina rubra</name>
    <name type="common">Hawaiian red shrimp</name>
    <dbReference type="NCBI Taxonomy" id="373956"/>
    <lineage>
        <taxon>Eukaryota</taxon>
        <taxon>Metazoa</taxon>
        <taxon>Ecdysozoa</taxon>
        <taxon>Arthropoda</taxon>
        <taxon>Crustacea</taxon>
        <taxon>Multicrustacea</taxon>
        <taxon>Malacostraca</taxon>
        <taxon>Eumalacostraca</taxon>
        <taxon>Eucarida</taxon>
        <taxon>Decapoda</taxon>
        <taxon>Pleocyemata</taxon>
        <taxon>Caridea</taxon>
        <taxon>Atyoidea</taxon>
        <taxon>Atyidae</taxon>
        <taxon>Halocaridina</taxon>
    </lineage>
</organism>
<sequence length="176" mass="19752">MSVGSEVLHHFSKCCGANIALSNNNTVATRIRHFNHGLVFTSHPLEAEELFEFEKPHDLGDLHRIIESLADKVRILEADPEEVKALQHKPQLPNNASARVTAQIYIRIPGNPFEREICNILTNQGIPSEEVLIKELSRKPNWVSFAITISKGFENVPYKLNQWSTGTIVQPFCGGK</sequence>
<protein>
    <recommendedName>
        <fullName evidence="1">NHR domain-containing protein</fullName>
    </recommendedName>
</protein>
<evidence type="ECO:0000259" key="1">
    <source>
        <dbReference type="Pfam" id="PF07177"/>
    </source>
</evidence>
<evidence type="ECO:0000313" key="3">
    <source>
        <dbReference type="Proteomes" id="UP001381693"/>
    </source>
</evidence>
<feature type="domain" description="NHR" evidence="1">
    <location>
        <begin position="11"/>
        <end position="53"/>
    </location>
</feature>
<proteinExistence type="predicted"/>
<dbReference type="Pfam" id="PF07177">
    <property type="entry name" value="Neuralized"/>
    <property type="match status" value="1"/>
</dbReference>
<reference evidence="2 3" key="1">
    <citation type="submission" date="2023-11" db="EMBL/GenBank/DDBJ databases">
        <title>Halocaridina rubra genome assembly.</title>
        <authorList>
            <person name="Smith C."/>
        </authorList>
    </citation>
    <scope>NUCLEOTIDE SEQUENCE [LARGE SCALE GENOMIC DNA]</scope>
    <source>
        <strain evidence="2">EP-1</strain>
        <tissue evidence="2">Whole</tissue>
    </source>
</reference>
<keyword evidence="3" id="KW-1185">Reference proteome</keyword>
<accession>A0AAN8XAH0</accession>
<evidence type="ECO:0000313" key="2">
    <source>
        <dbReference type="EMBL" id="KAK7077553.1"/>
    </source>
</evidence>
<dbReference type="InterPro" id="IPR043136">
    <property type="entry name" value="B30.2/SPRY_sf"/>
</dbReference>
<dbReference type="EMBL" id="JAXCGZ010008567">
    <property type="protein sequence ID" value="KAK7077553.1"/>
    <property type="molecule type" value="Genomic_DNA"/>
</dbReference>
<dbReference type="Proteomes" id="UP001381693">
    <property type="component" value="Unassembled WGS sequence"/>
</dbReference>